<dbReference type="GeneID" id="25283151"/>
<comment type="caution">
    <text evidence="2">The sequence shown here is derived from an EMBL/GenBank/DDBJ whole genome shotgun (WGS) entry which is preliminary data.</text>
</comment>
<feature type="region of interest" description="Disordered" evidence="1">
    <location>
        <begin position="188"/>
        <end position="324"/>
    </location>
</feature>
<evidence type="ECO:0000256" key="1">
    <source>
        <dbReference type="SAM" id="MobiDB-lite"/>
    </source>
</evidence>
<dbReference type="EMBL" id="AMGV01000007">
    <property type="protein sequence ID" value="KEF55488.1"/>
    <property type="molecule type" value="Genomic_DNA"/>
</dbReference>
<gene>
    <name evidence="2" type="ORF">A1O9_08238</name>
</gene>
<dbReference type="AlphaFoldDB" id="A0A072P866"/>
<dbReference type="OrthoDB" id="5374569at2759"/>
<feature type="compositionally biased region" description="Basic residues" evidence="1">
    <location>
        <begin position="233"/>
        <end position="242"/>
    </location>
</feature>
<feature type="region of interest" description="Disordered" evidence="1">
    <location>
        <begin position="1"/>
        <end position="24"/>
    </location>
</feature>
<sequence>MARKLPWAVNDDPQAKRSRTSLPPACSVLNKEYSITPLDKDENHDLPSNRGRALETSARKGVMRSGYDKDDVYIMVEDEFQTVAQSYTAHLHHAEYKRLMREARTVPPKDLPEPTSPMSSEAKRRLQGAALQKRQGDVLHQVLGKRSPEQDEEDKMNNLWSGTSLAPLMAQGSQQKTSLVGLERISSSTRAGSGYSRPKSSGAHFRVEEASESEELTSIGTGGRSRRADQAQRAHRASRHTSKTLPPRSRVLPTQKQGDEPHRPTSAVLDLDEQTTDRGDSRNKWSSQTTRPKGPASSSNFMNRKSEKEKERQSRLGDVPLFII</sequence>
<accession>A0A072P866</accession>
<dbReference type="VEuPathDB" id="FungiDB:A1O9_08238"/>
<evidence type="ECO:0000313" key="3">
    <source>
        <dbReference type="Proteomes" id="UP000027920"/>
    </source>
</evidence>
<feature type="compositionally biased region" description="Polar residues" evidence="1">
    <location>
        <begin position="284"/>
        <end position="303"/>
    </location>
</feature>
<feature type="region of interest" description="Disordered" evidence="1">
    <location>
        <begin position="38"/>
        <end position="61"/>
    </location>
</feature>
<reference evidence="2 3" key="1">
    <citation type="submission" date="2013-03" db="EMBL/GenBank/DDBJ databases">
        <title>The Genome Sequence of Exophiala aquamarina CBS 119918.</title>
        <authorList>
            <consortium name="The Broad Institute Genomics Platform"/>
            <person name="Cuomo C."/>
            <person name="de Hoog S."/>
            <person name="Gorbushina A."/>
            <person name="Walker B."/>
            <person name="Young S.K."/>
            <person name="Zeng Q."/>
            <person name="Gargeya S."/>
            <person name="Fitzgerald M."/>
            <person name="Haas B."/>
            <person name="Abouelleil A."/>
            <person name="Allen A.W."/>
            <person name="Alvarado L."/>
            <person name="Arachchi H.M."/>
            <person name="Berlin A.M."/>
            <person name="Chapman S.B."/>
            <person name="Gainer-Dewar J."/>
            <person name="Goldberg J."/>
            <person name="Griggs A."/>
            <person name="Gujja S."/>
            <person name="Hansen M."/>
            <person name="Howarth C."/>
            <person name="Imamovic A."/>
            <person name="Ireland A."/>
            <person name="Larimer J."/>
            <person name="McCowan C."/>
            <person name="Murphy C."/>
            <person name="Pearson M."/>
            <person name="Poon T.W."/>
            <person name="Priest M."/>
            <person name="Roberts A."/>
            <person name="Saif S."/>
            <person name="Shea T."/>
            <person name="Sisk P."/>
            <person name="Sykes S."/>
            <person name="Wortman J."/>
            <person name="Nusbaum C."/>
            <person name="Birren B."/>
        </authorList>
    </citation>
    <scope>NUCLEOTIDE SEQUENCE [LARGE SCALE GENOMIC DNA]</scope>
    <source>
        <strain evidence="2 3">CBS 119918</strain>
    </source>
</reference>
<dbReference type="STRING" id="1182545.A0A072P866"/>
<organism evidence="2 3">
    <name type="scientific">Exophiala aquamarina CBS 119918</name>
    <dbReference type="NCBI Taxonomy" id="1182545"/>
    <lineage>
        <taxon>Eukaryota</taxon>
        <taxon>Fungi</taxon>
        <taxon>Dikarya</taxon>
        <taxon>Ascomycota</taxon>
        <taxon>Pezizomycotina</taxon>
        <taxon>Eurotiomycetes</taxon>
        <taxon>Chaetothyriomycetidae</taxon>
        <taxon>Chaetothyriales</taxon>
        <taxon>Herpotrichiellaceae</taxon>
        <taxon>Exophiala</taxon>
    </lineage>
</organism>
<proteinExistence type="predicted"/>
<dbReference type="RefSeq" id="XP_013258078.1">
    <property type="nucleotide sequence ID" value="XM_013402624.1"/>
</dbReference>
<feature type="region of interest" description="Disordered" evidence="1">
    <location>
        <begin position="106"/>
        <end position="155"/>
    </location>
</feature>
<evidence type="ECO:0000313" key="2">
    <source>
        <dbReference type="EMBL" id="KEF55488.1"/>
    </source>
</evidence>
<name>A0A072P866_9EURO</name>
<dbReference type="Proteomes" id="UP000027920">
    <property type="component" value="Unassembled WGS sequence"/>
</dbReference>
<dbReference type="HOGENOM" id="CLU_074388_0_0_1"/>
<keyword evidence="3" id="KW-1185">Reference proteome</keyword>
<protein>
    <submittedName>
        <fullName evidence="2">Uncharacterized protein</fullName>
    </submittedName>
</protein>
<feature type="compositionally biased region" description="Basic and acidic residues" evidence="1">
    <location>
        <begin position="304"/>
        <end position="315"/>
    </location>
</feature>
<feature type="compositionally biased region" description="Basic and acidic residues" evidence="1">
    <location>
        <begin position="38"/>
        <end position="47"/>
    </location>
</feature>